<dbReference type="Gramene" id="Pp3c13_20030V3.1">
    <property type="protein sequence ID" value="Pp3c13_20030V3.1"/>
    <property type="gene ID" value="Pp3c13_20030"/>
</dbReference>
<dbReference type="Gramene" id="Pp3c13_20030V3.4">
    <property type="protein sequence ID" value="Pp3c13_20030V3.4"/>
    <property type="gene ID" value="Pp3c13_20030"/>
</dbReference>
<dbReference type="EnsemblPlants" id="Pp3c13_20030V3.2">
    <property type="protein sequence ID" value="Pp3c13_20030V3.2"/>
    <property type="gene ID" value="Pp3c13_20030"/>
</dbReference>
<dbReference type="EnsemblPlants" id="Pp3c13_20030V3.4">
    <property type="protein sequence ID" value="Pp3c13_20030V3.4"/>
    <property type="gene ID" value="Pp3c13_20030"/>
</dbReference>
<dbReference type="KEGG" id="ppp:112290601"/>
<reference evidence="2" key="3">
    <citation type="submission" date="2020-12" db="UniProtKB">
        <authorList>
            <consortium name="EnsemblPlants"/>
        </authorList>
    </citation>
    <scope>IDENTIFICATION</scope>
</reference>
<dbReference type="AlphaFoldDB" id="A0A2K1JML7"/>
<dbReference type="PaxDb" id="3218-PP1S223_70V6.1"/>
<proteinExistence type="predicted"/>
<evidence type="ECO:0000313" key="3">
    <source>
        <dbReference type="Proteomes" id="UP000006727"/>
    </source>
</evidence>
<dbReference type="EnsemblPlants" id="Pp3c13_20030V3.3">
    <property type="protein sequence ID" value="Pp3c13_20030V3.3"/>
    <property type="gene ID" value="Pp3c13_20030"/>
</dbReference>
<dbReference type="OMA" id="NTLMEFE"/>
<dbReference type="EMBL" id="ABEU02000013">
    <property type="protein sequence ID" value="PNR42773.1"/>
    <property type="molecule type" value="Genomic_DNA"/>
</dbReference>
<sequence length="176" mass="19005">MAMKVYQSQCLRASNYVTCAKQRSSSLEIGSRPATVNFVPVVPRKVQGLSQRSTVRLVICAAEGSGSCCGGNGNGKQSCSSHESKLPPPGIANVGAEFENMVSRATMEEFEKEYDTGEMQGTITRDVVAEVMNEMPELQSSTNDEKFVDVDAVLNEAMSQANGDFVFEIETEGTMV</sequence>
<keyword evidence="3" id="KW-1185">Reference proteome</keyword>
<dbReference type="GeneID" id="112290601"/>
<organism evidence="1">
    <name type="scientific">Physcomitrium patens</name>
    <name type="common">Spreading-leaved earth moss</name>
    <name type="synonym">Physcomitrella patens</name>
    <dbReference type="NCBI Taxonomy" id="3218"/>
    <lineage>
        <taxon>Eukaryota</taxon>
        <taxon>Viridiplantae</taxon>
        <taxon>Streptophyta</taxon>
        <taxon>Embryophyta</taxon>
        <taxon>Bryophyta</taxon>
        <taxon>Bryophytina</taxon>
        <taxon>Bryopsida</taxon>
        <taxon>Funariidae</taxon>
        <taxon>Funariales</taxon>
        <taxon>Funariaceae</taxon>
        <taxon>Physcomitrium</taxon>
    </lineage>
</organism>
<reference evidence="1 3" key="1">
    <citation type="journal article" date="2008" name="Science">
        <title>The Physcomitrella genome reveals evolutionary insights into the conquest of land by plants.</title>
        <authorList>
            <person name="Rensing S."/>
            <person name="Lang D."/>
            <person name="Zimmer A."/>
            <person name="Terry A."/>
            <person name="Salamov A."/>
            <person name="Shapiro H."/>
            <person name="Nishiyama T."/>
            <person name="Perroud P.-F."/>
            <person name="Lindquist E."/>
            <person name="Kamisugi Y."/>
            <person name="Tanahashi T."/>
            <person name="Sakakibara K."/>
            <person name="Fujita T."/>
            <person name="Oishi K."/>
            <person name="Shin-I T."/>
            <person name="Kuroki Y."/>
            <person name="Toyoda A."/>
            <person name="Suzuki Y."/>
            <person name="Hashimoto A."/>
            <person name="Yamaguchi K."/>
            <person name="Sugano A."/>
            <person name="Kohara Y."/>
            <person name="Fujiyama A."/>
            <person name="Anterola A."/>
            <person name="Aoki S."/>
            <person name="Ashton N."/>
            <person name="Barbazuk W.B."/>
            <person name="Barker E."/>
            <person name="Bennetzen J."/>
            <person name="Bezanilla M."/>
            <person name="Blankenship R."/>
            <person name="Cho S.H."/>
            <person name="Dutcher S."/>
            <person name="Estelle M."/>
            <person name="Fawcett J.A."/>
            <person name="Gundlach H."/>
            <person name="Hanada K."/>
            <person name="Heyl A."/>
            <person name="Hicks K.A."/>
            <person name="Hugh J."/>
            <person name="Lohr M."/>
            <person name="Mayer K."/>
            <person name="Melkozernov A."/>
            <person name="Murata T."/>
            <person name="Nelson D."/>
            <person name="Pils B."/>
            <person name="Prigge M."/>
            <person name="Reiss B."/>
            <person name="Renner T."/>
            <person name="Rombauts S."/>
            <person name="Rushton P."/>
            <person name="Sanderfoot A."/>
            <person name="Schween G."/>
            <person name="Shiu S.-H."/>
            <person name="Stueber K."/>
            <person name="Theodoulou F.L."/>
            <person name="Tu H."/>
            <person name="Van de Peer Y."/>
            <person name="Verrier P.J."/>
            <person name="Waters E."/>
            <person name="Wood A."/>
            <person name="Yang L."/>
            <person name="Cove D."/>
            <person name="Cuming A."/>
            <person name="Hasebe M."/>
            <person name="Lucas S."/>
            <person name="Mishler D.B."/>
            <person name="Reski R."/>
            <person name="Grigoriev I."/>
            <person name="Quatrano R.S."/>
            <person name="Boore J.L."/>
        </authorList>
    </citation>
    <scope>NUCLEOTIDE SEQUENCE [LARGE SCALE GENOMIC DNA]</scope>
    <source>
        <strain evidence="2 3">cv. Gransden 2004</strain>
    </source>
</reference>
<accession>A0A2K1JML7</accession>
<dbReference type="Gramene" id="Pp3c13_20030V3.3">
    <property type="protein sequence ID" value="Pp3c13_20030V3.3"/>
    <property type="gene ID" value="Pp3c13_20030"/>
</dbReference>
<evidence type="ECO:0000313" key="1">
    <source>
        <dbReference type="EMBL" id="PNR42773.1"/>
    </source>
</evidence>
<dbReference type="RefSeq" id="XP_024392818.1">
    <property type="nucleotide sequence ID" value="XM_024537050.2"/>
</dbReference>
<reference evidence="1 3" key="2">
    <citation type="journal article" date="2018" name="Plant J.">
        <title>The Physcomitrella patens chromosome-scale assembly reveals moss genome structure and evolution.</title>
        <authorList>
            <person name="Lang D."/>
            <person name="Ullrich K.K."/>
            <person name="Murat F."/>
            <person name="Fuchs J."/>
            <person name="Jenkins J."/>
            <person name="Haas F.B."/>
            <person name="Piednoel M."/>
            <person name="Gundlach H."/>
            <person name="Van Bel M."/>
            <person name="Meyberg R."/>
            <person name="Vives C."/>
            <person name="Morata J."/>
            <person name="Symeonidi A."/>
            <person name="Hiss M."/>
            <person name="Muchero W."/>
            <person name="Kamisugi Y."/>
            <person name="Saleh O."/>
            <person name="Blanc G."/>
            <person name="Decker E.L."/>
            <person name="van Gessel N."/>
            <person name="Grimwood J."/>
            <person name="Hayes R.D."/>
            <person name="Graham S.W."/>
            <person name="Gunter L.E."/>
            <person name="McDaniel S.F."/>
            <person name="Hoernstein S.N.W."/>
            <person name="Larsson A."/>
            <person name="Li F.W."/>
            <person name="Perroud P.F."/>
            <person name="Phillips J."/>
            <person name="Ranjan P."/>
            <person name="Rokshar D.S."/>
            <person name="Rothfels C.J."/>
            <person name="Schneider L."/>
            <person name="Shu S."/>
            <person name="Stevenson D.W."/>
            <person name="Thummler F."/>
            <person name="Tillich M."/>
            <person name="Villarreal Aguilar J.C."/>
            <person name="Widiez T."/>
            <person name="Wong G.K."/>
            <person name="Wymore A."/>
            <person name="Zhang Y."/>
            <person name="Zimmer A.D."/>
            <person name="Quatrano R.S."/>
            <person name="Mayer K.F.X."/>
            <person name="Goodstein D."/>
            <person name="Casacuberta J.M."/>
            <person name="Vandepoele K."/>
            <person name="Reski R."/>
            <person name="Cuming A.C."/>
            <person name="Tuskan G.A."/>
            <person name="Maumus F."/>
            <person name="Salse J."/>
            <person name="Schmutz J."/>
            <person name="Rensing S.A."/>
        </authorList>
    </citation>
    <scope>NUCLEOTIDE SEQUENCE [LARGE SCALE GENOMIC DNA]</scope>
    <source>
        <strain evidence="2 3">cv. Gransden 2004</strain>
    </source>
</reference>
<protein>
    <submittedName>
        <fullName evidence="1 2">Uncharacterized protein</fullName>
    </submittedName>
</protein>
<name>A0A2K1JML7_PHYPA</name>
<dbReference type="RefSeq" id="XP_024392820.1">
    <property type="nucleotide sequence ID" value="XM_024537052.2"/>
</dbReference>
<dbReference type="Proteomes" id="UP000006727">
    <property type="component" value="Chromosome 13"/>
</dbReference>
<dbReference type="RefSeq" id="XP_024392821.1">
    <property type="nucleotide sequence ID" value="XM_024537053.2"/>
</dbReference>
<dbReference type="OrthoDB" id="1937973at2759"/>
<evidence type="ECO:0000313" key="2">
    <source>
        <dbReference type="EnsemblPlants" id="Pp3c13_20030V3.1"/>
    </source>
</evidence>
<dbReference type="Gramene" id="Pp3c13_20030V3.2">
    <property type="protein sequence ID" value="Pp3c13_20030V3.2"/>
    <property type="gene ID" value="Pp3c13_20030"/>
</dbReference>
<dbReference type="RefSeq" id="XP_024392819.1">
    <property type="nucleotide sequence ID" value="XM_024537051.2"/>
</dbReference>
<dbReference type="EnsemblPlants" id="Pp3c13_20030V3.1">
    <property type="protein sequence ID" value="Pp3c13_20030V3.1"/>
    <property type="gene ID" value="Pp3c13_20030"/>
</dbReference>
<gene>
    <name evidence="2" type="primary">LOC112290601</name>
    <name evidence="1" type="ORF">PHYPA_017603</name>
</gene>